<name>A0A0U3SYW0_9BACT</name>
<feature type="region of interest" description="Disordered" evidence="1">
    <location>
        <begin position="72"/>
        <end position="98"/>
    </location>
</feature>
<evidence type="ECO:0000313" key="3">
    <source>
        <dbReference type="EMBL" id="ALV86422.1"/>
    </source>
</evidence>
<dbReference type="EMBL" id="KT944263">
    <property type="protein sequence ID" value="ALV86422.1"/>
    <property type="molecule type" value="Genomic_DNA"/>
</dbReference>
<evidence type="ECO:0008006" key="4">
    <source>
        <dbReference type="Google" id="ProtNLM"/>
    </source>
</evidence>
<dbReference type="Gene3D" id="2.40.160.10">
    <property type="entry name" value="Porin"/>
    <property type="match status" value="1"/>
</dbReference>
<feature type="signal peptide" evidence="2">
    <location>
        <begin position="1"/>
        <end position="27"/>
    </location>
</feature>
<sequence>MSSFPCHARILFGAALLASAPLPAAFAADAKTPSISARTGPADLQQMRDEIRALKSDYETRIQALEKRLERAEHANEQLQQQQQAAAPAPAPAPVASASAASGSAFNPKISLILDGGYADYSVNHREPEVPGFLLGDETELRSRGMSLGETELAIEANVDQSFHAWTTLSVAPDGGIGVEEAYLNTLGLPDGFSVKFGRFFSDIGYQNHQHAHAWEFVDAPLVYRAMLGTQLGDDGIQLRWLAPTDTFFEVGTELLRGDAFPAGGEGRNGIKAITGFAHLGGDAGLSGSWRLGLSHLRADANRRPTGDDDDAGAVSFDGKSDLTILDGVYKWSPNGNATVRNAVIQGEYFFRHERGDLVFDPDGAADTSTYRGDQQGFYLQGVYQFMPRWRVGLRYDRLFADNEVSNVVADTPLELIADDGGRDPDRWSLMTDFSNSEFSRFRLQFSLDDSRPNHDQDRQVFLQYIFSLGPHPAHQF</sequence>
<proteinExistence type="predicted"/>
<accession>A0A0U3SYW0</accession>
<organism evidence="3">
    <name type="scientific">uncultured bacterium 16</name>
    <dbReference type="NCBI Taxonomy" id="1748268"/>
    <lineage>
        <taxon>Bacteria</taxon>
        <taxon>environmental samples</taxon>
    </lineage>
</organism>
<feature type="compositionally biased region" description="Low complexity" evidence="1">
    <location>
        <begin position="80"/>
        <end position="98"/>
    </location>
</feature>
<reference evidence="3" key="1">
    <citation type="submission" date="2015-10" db="EMBL/GenBank/DDBJ databases">
        <title>Biosynthesis of SCL-MCL polyhydroxyalkanoates by metagenomic clones in Pseudomonas putida.</title>
        <authorList>
            <person name="Cheng J."/>
            <person name="Charles T.C."/>
        </authorList>
    </citation>
    <scope>NUCLEOTIDE SEQUENCE</scope>
</reference>
<evidence type="ECO:0000256" key="1">
    <source>
        <dbReference type="SAM" id="MobiDB-lite"/>
    </source>
</evidence>
<dbReference type="SUPFAM" id="SSF56935">
    <property type="entry name" value="Porins"/>
    <property type="match status" value="1"/>
</dbReference>
<feature type="chain" id="PRO_5006845357" description="Phosphate-selective porin O and P" evidence="2">
    <location>
        <begin position="28"/>
        <end position="477"/>
    </location>
</feature>
<protein>
    <recommendedName>
        <fullName evidence="4">Phosphate-selective porin O and P</fullName>
    </recommendedName>
</protein>
<dbReference type="InterPro" id="IPR023614">
    <property type="entry name" value="Porin_dom_sf"/>
</dbReference>
<evidence type="ECO:0000256" key="2">
    <source>
        <dbReference type="SAM" id="SignalP"/>
    </source>
</evidence>
<dbReference type="AlphaFoldDB" id="A0A0U3SYW0"/>
<keyword evidence="2" id="KW-0732">Signal</keyword>